<dbReference type="Proteomes" id="UP000261032">
    <property type="component" value="Unassembled WGS sequence"/>
</dbReference>
<dbReference type="InterPro" id="IPR047640">
    <property type="entry name" value="RpiR-like"/>
</dbReference>
<organism evidence="6 7">
    <name type="scientific">Thomasclavelia ramosa</name>
    <dbReference type="NCBI Taxonomy" id="1547"/>
    <lineage>
        <taxon>Bacteria</taxon>
        <taxon>Bacillati</taxon>
        <taxon>Bacillota</taxon>
        <taxon>Erysipelotrichia</taxon>
        <taxon>Erysipelotrichales</taxon>
        <taxon>Coprobacillaceae</taxon>
        <taxon>Thomasclavelia</taxon>
    </lineage>
</organism>
<dbReference type="GO" id="GO:1901135">
    <property type="term" value="P:carbohydrate derivative metabolic process"/>
    <property type="evidence" value="ECO:0007669"/>
    <property type="project" value="InterPro"/>
</dbReference>
<dbReference type="GeneID" id="64194764"/>
<dbReference type="GO" id="GO:0003677">
    <property type="term" value="F:DNA binding"/>
    <property type="evidence" value="ECO:0007669"/>
    <property type="project" value="UniProtKB-KW"/>
</dbReference>
<name>A0A3E3AD80_9FIRM</name>
<comment type="caution">
    <text evidence="6">The sequence shown here is derived from an EMBL/GenBank/DDBJ whole genome shotgun (WGS) entry which is preliminary data.</text>
</comment>
<dbReference type="PROSITE" id="PS51071">
    <property type="entry name" value="HTH_RPIR"/>
    <property type="match status" value="1"/>
</dbReference>
<evidence type="ECO:0000256" key="1">
    <source>
        <dbReference type="ARBA" id="ARBA00023015"/>
    </source>
</evidence>
<dbReference type="Pfam" id="PF01380">
    <property type="entry name" value="SIS"/>
    <property type="match status" value="1"/>
</dbReference>
<dbReference type="CDD" id="cd05013">
    <property type="entry name" value="SIS_RpiR"/>
    <property type="match status" value="1"/>
</dbReference>
<dbReference type="SUPFAM" id="SSF53697">
    <property type="entry name" value="SIS domain"/>
    <property type="match status" value="1"/>
</dbReference>
<dbReference type="PROSITE" id="PS51464">
    <property type="entry name" value="SIS"/>
    <property type="match status" value="1"/>
</dbReference>
<dbReference type="Gene3D" id="1.10.10.10">
    <property type="entry name" value="Winged helix-like DNA-binding domain superfamily/Winged helix DNA-binding domain"/>
    <property type="match status" value="1"/>
</dbReference>
<sequence length="288" mass="32826">MSLLRKLEMAVDFSTSEKLIATYILKNGPDVLNMSTSQLAKATYTSPATITRLCQKLEYKGYNDFKIALSAQLQYTFDRNSETNPNFPFKKRDTIHTIKHSIATLAKDSINLTVNNIDNDILAKIIIMLDQTKVIDIYGVSGPLRIASDFQYKMFRIGKNVQIAPMVNEQLFQAAQSNKDHCAILISYSGETNEVIAAAELLKRRKVPMIAITSFGESRLSKLCDYVLFLDSRERIYSKVSTFGSTISIHIMLDIIYSCLFARHYDENLELKLETDHIIDHRHIKQIK</sequence>
<gene>
    <name evidence="6" type="ORF">DXB93_10650</name>
</gene>
<dbReference type="GO" id="GO:0003700">
    <property type="term" value="F:DNA-binding transcription factor activity"/>
    <property type="evidence" value="ECO:0007669"/>
    <property type="project" value="InterPro"/>
</dbReference>
<dbReference type="InterPro" id="IPR036388">
    <property type="entry name" value="WH-like_DNA-bd_sf"/>
</dbReference>
<accession>A0A3E3AD80</accession>
<evidence type="ECO:0000313" key="6">
    <source>
        <dbReference type="EMBL" id="RGD84418.1"/>
    </source>
</evidence>
<evidence type="ECO:0000256" key="3">
    <source>
        <dbReference type="ARBA" id="ARBA00023163"/>
    </source>
</evidence>
<dbReference type="PANTHER" id="PTHR30514">
    <property type="entry name" value="GLUCOKINASE"/>
    <property type="match status" value="1"/>
</dbReference>
<dbReference type="Gene3D" id="3.40.50.10490">
    <property type="entry name" value="Glucose-6-phosphate isomerase like protein, domain 1"/>
    <property type="match status" value="1"/>
</dbReference>
<dbReference type="AlphaFoldDB" id="A0A3E3AD80"/>
<keyword evidence="2" id="KW-0238">DNA-binding</keyword>
<feature type="domain" description="HTH rpiR-type" evidence="4">
    <location>
        <begin position="1"/>
        <end position="76"/>
    </location>
</feature>
<dbReference type="InterPro" id="IPR046348">
    <property type="entry name" value="SIS_dom_sf"/>
</dbReference>
<keyword evidence="3" id="KW-0804">Transcription</keyword>
<dbReference type="GO" id="GO:0097367">
    <property type="term" value="F:carbohydrate derivative binding"/>
    <property type="evidence" value="ECO:0007669"/>
    <property type="project" value="InterPro"/>
</dbReference>
<reference evidence="6 7" key="1">
    <citation type="submission" date="2018-08" db="EMBL/GenBank/DDBJ databases">
        <title>A genome reference for cultivated species of the human gut microbiota.</title>
        <authorList>
            <person name="Zou Y."/>
            <person name="Xue W."/>
            <person name="Luo G."/>
        </authorList>
    </citation>
    <scope>NUCLEOTIDE SEQUENCE [LARGE SCALE GENOMIC DNA]</scope>
    <source>
        <strain evidence="6 7">OM06-4</strain>
    </source>
</reference>
<evidence type="ECO:0000256" key="2">
    <source>
        <dbReference type="ARBA" id="ARBA00023125"/>
    </source>
</evidence>
<dbReference type="EMBL" id="QUSL01000016">
    <property type="protein sequence ID" value="RGD84418.1"/>
    <property type="molecule type" value="Genomic_DNA"/>
</dbReference>
<dbReference type="SUPFAM" id="SSF46689">
    <property type="entry name" value="Homeodomain-like"/>
    <property type="match status" value="1"/>
</dbReference>
<evidence type="ECO:0000259" key="4">
    <source>
        <dbReference type="PROSITE" id="PS51071"/>
    </source>
</evidence>
<dbReference type="PANTHER" id="PTHR30514:SF10">
    <property type="entry name" value="MURR_RPIR FAMILY TRANSCRIPTIONAL REGULATOR"/>
    <property type="match status" value="1"/>
</dbReference>
<dbReference type="InterPro" id="IPR035472">
    <property type="entry name" value="RpiR-like_SIS"/>
</dbReference>
<proteinExistence type="predicted"/>
<dbReference type="RefSeq" id="WP_003535792.1">
    <property type="nucleotide sequence ID" value="NZ_AP031443.1"/>
</dbReference>
<feature type="domain" description="SIS" evidence="5">
    <location>
        <begin position="125"/>
        <end position="266"/>
    </location>
</feature>
<keyword evidence="1" id="KW-0805">Transcription regulation</keyword>
<dbReference type="Pfam" id="PF01418">
    <property type="entry name" value="HTH_6"/>
    <property type="match status" value="1"/>
</dbReference>
<dbReference type="InterPro" id="IPR009057">
    <property type="entry name" value="Homeodomain-like_sf"/>
</dbReference>
<protein>
    <submittedName>
        <fullName evidence="6">MurR/RpiR family transcriptional regulator</fullName>
    </submittedName>
</protein>
<dbReference type="InterPro" id="IPR001347">
    <property type="entry name" value="SIS_dom"/>
</dbReference>
<evidence type="ECO:0000259" key="5">
    <source>
        <dbReference type="PROSITE" id="PS51464"/>
    </source>
</evidence>
<dbReference type="InterPro" id="IPR000281">
    <property type="entry name" value="HTH_RpiR"/>
</dbReference>
<evidence type="ECO:0000313" key="7">
    <source>
        <dbReference type="Proteomes" id="UP000261032"/>
    </source>
</evidence>